<evidence type="ECO:0000313" key="2">
    <source>
        <dbReference type="EMBL" id="MDB6177257.1"/>
    </source>
</evidence>
<proteinExistence type="predicted"/>
<evidence type="ECO:0000256" key="1">
    <source>
        <dbReference type="ARBA" id="ARBA00022679"/>
    </source>
</evidence>
<dbReference type="InterPro" id="IPR027417">
    <property type="entry name" value="P-loop_NTPase"/>
</dbReference>
<keyword evidence="3" id="KW-1185">Reference proteome</keyword>
<sequence length="290" mass="33383">MKDAPPDWDPDGKPRKPRIVGIGAQKAGTSWLSTILAQHPKIWTPPFKEVQFFNHRFVPEHRDWLPWHFRRSKENIVKRHMARGVPLSPEKAVYLSEVTTGKMFTERWYRSIFAPAPAGTRPIDITPEYSTLPDEGVDYVRDFLPNAQFIYIIRHPVDRAISQLKMNLRRKNRMPQNLDDWLAEIEDPVLLDRGDYATYLPRWQARFGPDRLLVLPFGRIATDPEGLIREVETFLGLPRGSYKGLQTKVFAAPDGISVPDPARAALRAKLESQFDFLSSHMSADFNAQLR</sequence>
<dbReference type="RefSeq" id="WP_271888382.1">
    <property type="nucleotide sequence ID" value="NZ_JAQBIE010000007.1"/>
</dbReference>
<dbReference type="Gene3D" id="3.40.50.300">
    <property type="entry name" value="P-loop containing nucleotide triphosphate hydrolases"/>
    <property type="match status" value="1"/>
</dbReference>
<dbReference type="InterPro" id="IPR037359">
    <property type="entry name" value="NST/OST"/>
</dbReference>
<comment type="caution">
    <text evidence="2">The sequence shown here is derived from an EMBL/GenBank/DDBJ whole genome shotgun (WGS) entry which is preliminary data.</text>
</comment>
<dbReference type="Proteomes" id="UP001165641">
    <property type="component" value="Unassembled WGS sequence"/>
</dbReference>
<organism evidence="2 3">
    <name type="scientific">Paracoccus onchidii</name>
    <dbReference type="NCBI Taxonomy" id="3017813"/>
    <lineage>
        <taxon>Bacteria</taxon>
        <taxon>Pseudomonadati</taxon>
        <taxon>Pseudomonadota</taxon>
        <taxon>Alphaproteobacteria</taxon>
        <taxon>Rhodobacterales</taxon>
        <taxon>Paracoccaceae</taxon>
        <taxon>Paracoccus</taxon>
    </lineage>
</organism>
<dbReference type="PANTHER" id="PTHR10605:SF56">
    <property type="entry name" value="BIFUNCTIONAL HEPARAN SULFATE N-DEACETYLASE_N-SULFOTRANSFERASE"/>
    <property type="match status" value="1"/>
</dbReference>
<dbReference type="SUPFAM" id="SSF52540">
    <property type="entry name" value="P-loop containing nucleoside triphosphate hydrolases"/>
    <property type="match status" value="1"/>
</dbReference>
<protein>
    <submittedName>
        <fullName evidence="2">Sulfotransferase</fullName>
    </submittedName>
</protein>
<dbReference type="Pfam" id="PF13469">
    <property type="entry name" value="Sulfotransfer_3"/>
    <property type="match status" value="1"/>
</dbReference>
<dbReference type="EMBL" id="JAQBIE010000007">
    <property type="protein sequence ID" value="MDB6177257.1"/>
    <property type="molecule type" value="Genomic_DNA"/>
</dbReference>
<name>A0ABT4ZDP8_9RHOB</name>
<reference evidence="2" key="1">
    <citation type="submission" date="2022-12" db="EMBL/GenBank/DDBJ databases">
        <title>Paracoccus onchidii sp. nov., isolated from a marine invertebrate from the South China Sea.</title>
        <authorList>
            <person name="Xu S."/>
            <person name="Liu Z."/>
            <person name="Xu Y."/>
        </authorList>
    </citation>
    <scope>NUCLEOTIDE SEQUENCE</scope>
    <source>
        <strain evidence="2">Z330</strain>
    </source>
</reference>
<evidence type="ECO:0000313" key="3">
    <source>
        <dbReference type="Proteomes" id="UP001165641"/>
    </source>
</evidence>
<keyword evidence="1" id="KW-0808">Transferase</keyword>
<accession>A0ABT4ZDP8</accession>
<dbReference type="PANTHER" id="PTHR10605">
    <property type="entry name" value="HEPARAN SULFATE SULFOTRANSFERASE"/>
    <property type="match status" value="1"/>
</dbReference>
<gene>
    <name evidence="2" type="ORF">PAF17_07010</name>
</gene>